<dbReference type="STRING" id="497964.CfE428DRAFT_2261"/>
<protein>
    <submittedName>
        <fullName evidence="2">Thioredoxin domain protein</fullName>
    </submittedName>
</protein>
<name>B4D023_9BACT</name>
<dbReference type="PANTHER" id="PTHR45663">
    <property type="entry name" value="GEO12009P1"/>
    <property type="match status" value="1"/>
</dbReference>
<dbReference type="PANTHER" id="PTHR45663:SF11">
    <property type="entry name" value="GEO12009P1"/>
    <property type="match status" value="1"/>
</dbReference>
<dbReference type="AlphaFoldDB" id="B4D023"/>
<dbReference type="CDD" id="cd02947">
    <property type="entry name" value="TRX_family"/>
    <property type="match status" value="1"/>
</dbReference>
<dbReference type="Proteomes" id="UP000005824">
    <property type="component" value="Unassembled WGS sequence"/>
</dbReference>
<dbReference type="InterPro" id="IPR036249">
    <property type="entry name" value="Thioredoxin-like_sf"/>
</dbReference>
<dbReference type="Gene3D" id="3.40.30.10">
    <property type="entry name" value="Glutaredoxin"/>
    <property type="match status" value="1"/>
</dbReference>
<dbReference type="InterPro" id="IPR013766">
    <property type="entry name" value="Thioredoxin_domain"/>
</dbReference>
<evidence type="ECO:0000313" key="3">
    <source>
        <dbReference type="Proteomes" id="UP000005824"/>
    </source>
</evidence>
<accession>B4D023</accession>
<organism evidence="2 3">
    <name type="scientific">Chthoniobacter flavus Ellin428</name>
    <dbReference type="NCBI Taxonomy" id="497964"/>
    <lineage>
        <taxon>Bacteria</taxon>
        <taxon>Pseudomonadati</taxon>
        <taxon>Verrucomicrobiota</taxon>
        <taxon>Spartobacteria</taxon>
        <taxon>Chthoniobacterales</taxon>
        <taxon>Chthoniobacteraceae</taxon>
        <taxon>Chthoniobacter</taxon>
    </lineage>
</organism>
<dbReference type="Pfam" id="PF00085">
    <property type="entry name" value="Thioredoxin"/>
    <property type="match status" value="1"/>
</dbReference>
<evidence type="ECO:0000313" key="2">
    <source>
        <dbReference type="EMBL" id="EDY20337.1"/>
    </source>
</evidence>
<dbReference type="SUPFAM" id="SSF52833">
    <property type="entry name" value="Thioredoxin-like"/>
    <property type="match status" value="1"/>
</dbReference>
<keyword evidence="3" id="KW-1185">Reference proteome</keyword>
<evidence type="ECO:0000259" key="1">
    <source>
        <dbReference type="Pfam" id="PF00085"/>
    </source>
</evidence>
<dbReference type="EMBL" id="ABVL01000005">
    <property type="protein sequence ID" value="EDY20337.1"/>
    <property type="molecule type" value="Genomic_DNA"/>
</dbReference>
<gene>
    <name evidence="2" type="ORF">CfE428DRAFT_2261</name>
</gene>
<reference evidence="2 3" key="1">
    <citation type="journal article" date="2011" name="J. Bacteriol.">
        <title>Genome sequence of Chthoniobacter flavus Ellin428, an aerobic heterotrophic soil bacterium.</title>
        <authorList>
            <person name="Kant R."/>
            <person name="van Passel M.W."/>
            <person name="Palva A."/>
            <person name="Lucas S."/>
            <person name="Lapidus A."/>
            <person name="Glavina Del Rio T."/>
            <person name="Dalin E."/>
            <person name="Tice H."/>
            <person name="Bruce D."/>
            <person name="Goodwin L."/>
            <person name="Pitluck S."/>
            <person name="Larimer F.W."/>
            <person name="Land M.L."/>
            <person name="Hauser L."/>
            <person name="Sangwan P."/>
            <person name="de Vos W.M."/>
            <person name="Janssen P.H."/>
            <person name="Smidt H."/>
        </authorList>
    </citation>
    <scope>NUCLEOTIDE SEQUENCE [LARGE SCALE GENOMIC DNA]</scope>
    <source>
        <strain evidence="2 3">Ellin428</strain>
    </source>
</reference>
<dbReference type="InParanoid" id="B4D023"/>
<dbReference type="GO" id="GO:0015035">
    <property type="term" value="F:protein-disulfide reductase activity"/>
    <property type="evidence" value="ECO:0007669"/>
    <property type="project" value="TreeGrafter"/>
</dbReference>
<proteinExistence type="predicted"/>
<feature type="domain" description="Thioredoxin" evidence="1">
    <location>
        <begin position="1"/>
        <end position="67"/>
    </location>
</feature>
<comment type="caution">
    <text evidence="2">The sequence shown here is derived from an EMBL/GenBank/DDBJ whole genome shotgun (WGS) entry which is preliminary data.</text>
</comment>
<dbReference type="eggNOG" id="COG3118">
    <property type="taxonomic scope" value="Bacteria"/>
</dbReference>
<sequence length="78" mass="8069">MVAPEVARLAALVAGTMLVAKVNTEANPDIAGRLGVRSIPLFVVFFNGKEVDRTAGAMGAEQLQAFASAAARRAEGAR</sequence>
<dbReference type="GO" id="GO:0005737">
    <property type="term" value="C:cytoplasm"/>
    <property type="evidence" value="ECO:0007669"/>
    <property type="project" value="TreeGrafter"/>
</dbReference>